<dbReference type="InterPro" id="IPR049560">
    <property type="entry name" value="MeTrfase_RsmB-F_NOP2_cat"/>
</dbReference>
<evidence type="ECO:0000256" key="7">
    <source>
        <dbReference type="SAM" id="MobiDB-lite"/>
    </source>
</evidence>
<dbReference type="PRINTS" id="PR02008">
    <property type="entry name" value="RCMTFAMILY"/>
</dbReference>
<dbReference type="InterPro" id="IPR006027">
    <property type="entry name" value="NusB_RsmB_TIM44"/>
</dbReference>
<feature type="active site" description="Nucleophile" evidence="6">
    <location>
        <position position="437"/>
    </location>
</feature>
<evidence type="ECO:0000256" key="6">
    <source>
        <dbReference type="PROSITE-ProRule" id="PRU01023"/>
    </source>
</evidence>
<dbReference type="OrthoDB" id="9810297at2"/>
<gene>
    <name evidence="9" type="ORF">E6C64_01495</name>
</gene>
<dbReference type="GO" id="GO:0006355">
    <property type="term" value="P:regulation of DNA-templated transcription"/>
    <property type="evidence" value="ECO:0007669"/>
    <property type="project" value="InterPro"/>
</dbReference>
<feature type="binding site" evidence="6">
    <location>
        <begin position="315"/>
        <end position="321"/>
    </location>
    <ligand>
        <name>S-adenosyl-L-methionine</name>
        <dbReference type="ChEBI" id="CHEBI:59789"/>
    </ligand>
</feature>
<dbReference type="Proteomes" id="UP000309133">
    <property type="component" value="Unassembled WGS sequence"/>
</dbReference>
<dbReference type="PANTHER" id="PTHR22807:SF53">
    <property type="entry name" value="RIBOSOMAL RNA SMALL SUBUNIT METHYLTRANSFERASE B-RELATED"/>
    <property type="match status" value="1"/>
</dbReference>
<dbReference type="Pfam" id="PF01029">
    <property type="entry name" value="NusB"/>
    <property type="match status" value="1"/>
</dbReference>
<feature type="binding site" evidence="6">
    <location>
        <position position="366"/>
    </location>
    <ligand>
        <name>S-adenosyl-L-methionine</name>
        <dbReference type="ChEBI" id="CHEBI:59789"/>
    </ligand>
</feature>
<keyword evidence="4 6" id="KW-0949">S-adenosyl-L-methionine</keyword>
<feature type="binding site" evidence="6">
    <location>
        <position position="384"/>
    </location>
    <ligand>
        <name>S-adenosyl-L-methionine</name>
        <dbReference type="ChEBI" id="CHEBI:59789"/>
    </ligand>
</feature>
<evidence type="ECO:0000313" key="9">
    <source>
        <dbReference type="EMBL" id="THG33062.1"/>
    </source>
</evidence>
<protein>
    <submittedName>
        <fullName evidence="9">rRNA small subunit methyltransferase B</fullName>
    </submittedName>
</protein>
<dbReference type="EMBL" id="SSSM01000001">
    <property type="protein sequence ID" value="THG33062.1"/>
    <property type="molecule type" value="Genomic_DNA"/>
</dbReference>
<dbReference type="Pfam" id="PF01189">
    <property type="entry name" value="Methyltr_RsmB-F"/>
    <property type="match status" value="1"/>
</dbReference>
<dbReference type="Gene3D" id="1.10.940.10">
    <property type="entry name" value="NusB-like"/>
    <property type="match status" value="1"/>
</dbReference>
<dbReference type="CDD" id="cd02440">
    <property type="entry name" value="AdoMet_MTases"/>
    <property type="match status" value="1"/>
</dbReference>
<keyword evidence="10" id="KW-1185">Reference proteome</keyword>
<sequence length="536" mass="56181">MSPRSGAPRSGGPRHGGPRRSGPQSGAGRSGGPREGAAAGDGPGAHESSESAVQPARRVALDVIRAVNADDAYANLLLPARVRRAGLNTADAALATELTYGTLRRSGYYDRIIEMVAGRPVAKIDAPVRDVLRLAAHQLLSMRVAPHAAVHEAVQQVRSLGKSSASGFVNGVLRTITRTDREEWLHRVQGEAASEDDRLAVLHSHPVWIIGALRDALAAQGRESELTYLLDADNSPPRVGLVALPGLADRRTVSARLPNTEFSPIGLALAAGDPLDIAEVRAGTVRVQDEGSQLAALALSRARPVAAGERWLDLCAGPGGKTAVLAAEAAVHGAVVLANEVAPARAQLVRNAIAAVPGETRVLELDGRVVGPQNVGAFDRVLIDAPCTGLGALRRRPESRWRKSPDDVVELTRLQSELLESGLTALRPGGVLAYVTCSPHLAETRDIVAGALAAHPELRQLDTGRVLAEITDGALPAAAVGLAAQLWPHRHGTDAMFIALLTTAAHGDPSIETTMDTVDDEARGADRPDRSSDVTP</sequence>
<dbReference type="AlphaFoldDB" id="A0A4S4FT11"/>
<dbReference type="PANTHER" id="PTHR22807">
    <property type="entry name" value="NOP2 YEAST -RELATED NOL1/NOP2/FMU SUN DOMAIN-CONTAINING"/>
    <property type="match status" value="1"/>
</dbReference>
<dbReference type="SUPFAM" id="SSF48013">
    <property type="entry name" value="NusB-like"/>
    <property type="match status" value="1"/>
</dbReference>
<dbReference type="PROSITE" id="PS51686">
    <property type="entry name" value="SAM_MT_RSMB_NOP"/>
    <property type="match status" value="1"/>
</dbReference>
<dbReference type="RefSeq" id="WP_136425843.1">
    <property type="nucleotide sequence ID" value="NZ_SSSM01000001.1"/>
</dbReference>
<evidence type="ECO:0000259" key="8">
    <source>
        <dbReference type="PROSITE" id="PS51686"/>
    </source>
</evidence>
<feature type="compositionally biased region" description="Basic and acidic residues" evidence="7">
    <location>
        <begin position="520"/>
        <end position="536"/>
    </location>
</feature>
<dbReference type="InterPro" id="IPR018314">
    <property type="entry name" value="RsmB/NOL1/NOP2-like_CS"/>
</dbReference>
<dbReference type="InterPro" id="IPR035926">
    <property type="entry name" value="NusB-like_sf"/>
</dbReference>
<keyword evidence="2 6" id="KW-0489">Methyltransferase</keyword>
<reference evidence="9 10" key="1">
    <citation type="submission" date="2019-04" db="EMBL/GenBank/DDBJ databases">
        <authorList>
            <person name="Jiang L."/>
        </authorList>
    </citation>
    <scope>NUCLEOTIDE SEQUENCE [LARGE SCALE GENOMIC DNA]</scope>
    <source>
        <strain evidence="9 10">YIM 131853</strain>
    </source>
</reference>
<evidence type="ECO:0000256" key="2">
    <source>
        <dbReference type="ARBA" id="ARBA00022603"/>
    </source>
</evidence>
<name>A0A4S4FT11_9MICO</name>
<evidence type="ECO:0000256" key="1">
    <source>
        <dbReference type="ARBA" id="ARBA00007494"/>
    </source>
</evidence>
<evidence type="ECO:0000313" key="10">
    <source>
        <dbReference type="Proteomes" id="UP000309133"/>
    </source>
</evidence>
<comment type="similarity">
    <text evidence="1 6">Belongs to the class I-like SAM-binding methyltransferase superfamily. RsmB/NOP family.</text>
</comment>
<feature type="region of interest" description="Disordered" evidence="7">
    <location>
        <begin position="1"/>
        <end position="53"/>
    </location>
</feature>
<dbReference type="InterPro" id="IPR029063">
    <property type="entry name" value="SAM-dependent_MTases_sf"/>
</dbReference>
<dbReference type="InterPro" id="IPR001678">
    <property type="entry name" value="MeTrfase_RsmB-F_NOP2_dom"/>
</dbReference>
<dbReference type="InterPro" id="IPR023267">
    <property type="entry name" value="RCMT"/>
</dbReference>
<feature type="region of interest" description="Disordered" evidence="7">
    <location>
        <begin position="509"/>
        <end position="536"/>
    </location>
</feature>
<feature type="compositionally biased region" description="Gly residues" evidence="7">
    <location>
        <begin position="28"/>
        <end position="43"/>
    </location>
</feature>
<dbReference type="GO" id="GO:0003723">
    <property type="term" value="F:RNA binding"/>
    <property type="evidence" value="ECO:0007669"/>
    <property type="project" value="UniProtKB-UniRule"/>
</dbReference>
<evidence type="ECO:0000256" key="3">
    <source>
        <dbReference type="ARBA" id="ARBA00022679"/>
    </source>
</evidence>
<dbReference type="SUPFAM" id="SSF53335">
    <property type="entry name" value="S-adenosyl-L-methionine-dependent methyltransferases"/>
    <property type="match status" value="1"/>
</dbReference>
<organism evidence="9 10">
    <name type="scientific">Naasia lichenicola</name>
    <dbReference type="NCBI Taxonomy" id="2565933"/>
    <lineage>
        <taxon>Bacteria</taxon>
        <taxon>Bacillati</taxon>
        <taxon>Actinomycetota</taxon>
        <taxon>Actinomycetes</taxon>
        <taxon>Micrococcales</taxon>
        <taxon>Microbacteriaceae</taxon>
        <taxon>Naasia</taxon>
    </lineage>
</organism>
<dbReference type="Gene3D" id="3.40.50.150">
    <property type="entry name" value="Vaccinia Virus protein VP39"/>
    <property type="match status" value="1"/>
</dbReference>
<feature type="domain" description="SAM-dependent MTase RsmB/NOP-type" evidence="8">
    <location>
        <begin position="218"/>
        <end position="504"/>
    </location>
</feature>
<accession>A0A4S4FT11</accession>
<keyword evidence="3 6" id="KW-0808">Transferase</keyword>
<dbReference type="PROSITE" id="PS01153">
    <property type="entry name" value="NOL1_NOP2_SUN"/>
    <property type="match status" value="1"/>
</dbReference>
<dbReference type="GO" id="GO:0008173">
    <property type="term" value="F:RNA methyltransferase activity"/>
    <property type="evidence" value="ECO:0007669"/>
    <property type="project" value="InterPro"/>
</dbReference>
<dbReference type="GO" id="GO:0001510">
    <property type="term" value="P:RNA methylation"/>
    <property type="evidence" value="ECO:0007669"/>
    <property type="project" value="InterPro"/>
</dbReference>
<feature type="binding site" evidence="6">
    <location>
        <position position="340"/>
    </location>
    <ligand>
        <name>S-adenosyl-L-methionine</name>
        <dbReference type="ChEBI" id="CHEBI:59789"/>
    </ligand>
</feature>
<proteinExistence type="inferred from homology"/>
<keyword evidence="5 6" id="KW-0694">RNA-binding</keyword>
<evidence type="ECO:0000256" key="5">
    <source>
        <dbReference type="ARBA" id="ARBA00022884"/>
    </source>
</evidence>
<feature type="compositionally biased region" description="Low complexity" evidence="7">
    <location>
        <begin position="1"/>
        <end position="11"/>
    </location>
</feature>
<evidence type="ECO:0000256" key="4">
    <source>
        <dbReference type="ARBA" id="ARBA00022691"/>
    </source>
</evidence>
<comment type="caution">
    <text evidence="9">The sequence shown here is derived from an EMBL/GenBank/DDBJ whole genome shotgun (WGS) entry which is preliminary data.</text>
</comment>